<accession>A0AAQ3KCH4</accession>
<dbReference type="EMBL" id="CP136893">
    <property type="protein sequence ID" value="WOL04673.1"/>
    <property type="molecule type" value="Genomic_DNA"/>
</dbReference>
<keyword evidence="2" id="KW-1185">Reference proteome</keyword>
<evidence type="ECO:0000313" key="2">
    <source>
        <dbReference type="Proteomes" id="UP001327560"/>
    </source>
</evidence>
<reference evidence="1 2" key="1">
    <citation type="submission" date="2023-10" db="EMBL/GenBank/DDBJ databases">
        <title>Chromosome-scale genome assembly provides insights into flower coloration mechanisms of Canna indica.</title>
        <authorList>
            <person name="Li C."/>
        </authorList>
    </citation>
    <scope>NUCLEOTIDE SEQUENCE [LARGE SCALE GENOMIC DNA]</scope>
    <source>
        <tissue evidence="1">Flower</tissue>
    </source>
</reference>
<evidence type="ECO:0000313" key="1">
    <source>
        <dbReference type="EMBL" id="WOL04673.1"/>
    </source>
</evidence>
<gene>
    <name evidence="1" type="ORF">Cni_G13395</name>
</gene>
<dbReference type="AlphaFoldDB" id="A0AAQ3KCH4"/>
<organism evidence="1 2">
    <name type="scientific">Canna indica</name>
    <name type="common">Indian-shot</name>
    <dbReference type="NCBI Taxonomy" id="4628"/>
    <lineage>
        <taxon>Eukaryota</taxon>
        <taxon>Viridiplantae</taxon>
        <taxon>Streptophyta</taxon>
        <taxon>Embryophyta</taxon>
        <taxon>Tracheophyta</taxon>
        <taxon>Spermatophyta</taxon>
        <taxon>Magnoliopsida</taxon>
        <taxon>Liliopsida</taxon>
        <taxon>Zingiberales</taxon>
        <taxon>Cannaceae</taxon>
        <taxon>Canna</taxon>
    </lineage>
</organism>
<proteinExistence type="predicted"/>
<sequence>MLHAPCSVCLSEFREDDALQLLSLPSQCCVAQSTRLPPAPAPENSVVVEEIPHANETMLVVEDEVISTEEETNFESSNNNDAVKETNMEMDAIVEIIDDHELQPCGQVSITNALRMSIEDASHASRHCRAPAPR</sequence>
<dbReference type="Proteomes" id="UP001327560">
    <property type="component" value="Chromosome 4"/>
</dbReference>
<name>A0AAQ3KCH4_9LILI</name>
<protein>
    <submittedName>
        <fullName evidence="1">Uncharacterized protein</fullName>
    </submittedName>
</protein>